<evidence type="ECO:0000256" key="1">
    <source>
        <dbReference type="SAM" id="Phobius"/>
    </source>
</evidence>
<accession>A0A7W9H9M7</accession>
<evidence type="ECO:0000313" key="2">
    <source>
        <dbReference type="EMBL" id="MBB5797986.1"/>
    </source>
</evidence>
<keyword evidence="3" id="KW-1185">Reference proteome</keyword>
<protein>
    <submittedName>
        <fullName evidence="2">Uncharacterized protein</fullName>
    </submittedName>
</protein>
<sequence length="47" mass="4871">MLTQGISAAFIPDAVMTVLALATAWLVIQVRKSDLEALSGSTGPRLG</sequence>
<reference evidence="2 3" key="1">
    <citation type="submission" date="2020-08" db="EMBL/GenBank/DDBJ databases">
        <title>Sequencing the genomes of 1000 actinobacteria strains.</title>
        <authorList>
            <person name="Klenk H.-P."/>
        </authorList>
    </citation>
    <scope>NUCLEOTIDE SEQUENCE [LARGE SCALE GENOMIC DNA]</scope>
    <source>
        <strain evidence="2 3">DSM 40084</strain>
    </source>
</reference>
<dbReference type="EMBL" id="JACHNE010000001">
    <property type="protein sequence ID" value="MBB5797986.1"/>
    <property type="molecule type" value="Genomic_DNA"/>
</dbReference>
<feature type="transmembrane region" description="Helical" evidence="1">
    <location>
        <begin position="6"/>
        <end position="28"/>
    </location>
</feature>
<organism evidence="2 3">
    <name type="scientific">Streptomyces caelestis</name>
    <dbReference type="NCBI Taxonomy" id="36816"/>
    <lineage>
        <taxon>Bacteria</taxon>
        <taxon>Bacillati</taxon>
        <taxon>Actinomycetota</taxon>
        <taxon>Actinomycetes</taxon>
        <taxon>Kitasatosporales</taxon>
        <taxon>Streptomycetaceae</taxon>
        <taxon>Streptomyces</taxon>
    </lineage>
</organism>
<name>A0A7W9H9M7_9ACTN</name>
<comment type="caution">
    <text evidence="2">The sequence shown here is derived from an EMBL/GenBank/DDBJ whole genome shotgun (WGS) entry which is preliminary data.</text>
</comment>
<keyword evidence="1" id="KW-1133">Transmembrane helix</keyword>
<evidence type="ECO:0000313" key="3">
    <source>
        <dbReference type="Proteomes" id="UP000590647"/>
    </source>
</evidence>
<dbReference type="AlphaFoldDB" id="A0A7W9H9M7"/>
<dbReference type="Proteomes" id="UP000590647">
    <property type="component" value="Unassembled WGS sequence"/>
</dbReference>
<gene>
    <name evidence="2" type="ORF">HDA41_005950</name>
</gene>
<proteinExistence type="predicted"/>
<keyword evidence="1" id="KW-0812">Transmembrane</keyword>
<keyword evidence="1" id="KW-0472">Membrane</keyword>